<accession>A0ACC0G8S9</accession>
<gene>
    <name evidence="1" type="ORF">LOK49_LG10G02247</name>
</gene>
<dbReference type="EMBL" id="CM045767">
    <property type="protein sequence ID" value="KAI7997259.1"/>
    <property type="molecule type" value="Genomic_DNA"/>
</dbReference>
<organism evidence="1 2">
    <name type="scientific">Camellia lanceoleosa</name>
    <dbReference type="NCBI Taxonomy" id="1840588"/>
    <lineage>
        <taxon>Eukaryota</taxon>
        <taxon>Viridiplantae</taxon>
        <taxon>Streptophyta</taxon>
        <taxon>Embryophyta</taxon>
        <taxon>Tracheophyta</taxon>
        <taxon>Spermatophyta</taxon>
        <taxon>Magnoliopsida</taxon>
        <taxon>eudicotyledons</taxon>
        <taxon>Gunneridae</taxon>
        <taxon>Pentapetalae</taxon>
        <taxon>asterids</taxon>
        <taxon>Ericales</taxon>
        <taxon>Theaceae</taxon>
        <taxon>Camellia</taxon>
    </lineage>
</organism>
<evidence type="ECO:0000313" key="1">
    <source>
        <dbReference type="EMBL" id="KAI7997259.1"/>
    </source>
</evidence>
<dbReference type="Proteomes" id="UP001060215">
    <property type="component" value="Chromosome 10"/>
</dbReference>
<comment type="caution">
    <text evidence="1">The sequence shown here is derived from an EMBL/GenBank/DDBJ whole genome shotgun (WGS) entry which is preliminary data.</text>
</comment>
<evidence type="ECO:0000313" key="2">
    <source>
        <dbReference type="Proteomes" id="UP001060215"/>
    </source>
</evidence>
<proteinExistence type="predicted"/>
<keyword evidence="2" id="KW-1185">Reference proteome</keyword>
<name>A0ACC0G8S9_9ERIC</name>
<protein>
    <submittedName>
        <fullName evidence="1">Protein PIR</fullName>
    </submittedName>
</protein>
<sequence>MKKKKVLITALEPMITGLQDALPKSIGQATFDGGATELKADVLRGIKEIGSVLYWMGLLDIVLMGKYCSPKMGEIALSSLSSNQQLLQLCQTQGSQIQQHSTPYQNRQKLLEYLEGSVQASPSNHEVLGDQ</sequence>
<reference evidence="1 2" key="1">
    <citation type="journal article" date="2022" name="Plant J.">
        <title>Chromosome-level genome of Camellia lanceoleosa provides a valuable resource for understanding genome evolution and self-incompatibility.</title>
        <authorList>
            <person name="Gong W."/>
            <person name="Xiao S."/>
            <person name="Wang L."/>
            <person name="Liao Z."/>
            <person name="Chang Y."/>
            <person name="Mo W."/>
            <person name="Hu G."/>
            <person name="Li W."/>
            <person name="Zhao G."/>
            <person name="Zhu H."/>
            <person name="Hu X."/>
            <person name="Ji K."/>
            <person name="Xiang X."/>
            <person name="Song Q."/>
            <person name="Yuan D."/>
            <person name="Jin S."/>
            <person name="Zhang L."/>
        </authorList>
    </citation>
    <scope>NUCLEOTIDE SEQUENCE [LARGE SCALE GENOMIC DNA]</scope>
    <source>
        <strain evidence="1">SQ_2022a</strain>
    </source>
</reference>